<dbReference type="Pfam" id="PF03942">
    <property type="entry name" value="DTW"/>
    <property type="match status" value="2"/>
</dbReference>
<evidence type="ECO:0000256" key="1">
    <source>
        <dbReference type="ARBA" id="ARBA00012386"/>
    </source>
</evidence>
<gene>
    <name evidence="8" type="ORF">Syun_026988</name>
</gene>
<evidence type="ECO:0000256" key="6">
    <source>
        <dbReference type="ARBA" id="ARBA00048718"/>
    </source>
</evidence>
<dbReference type="PANTHER" id="PTHR21392:SF0">
    <property type="entry name" value="TRNA-URIDINE AMINOCARBOXYPROPYLTRANSFERASE 2"/>
    <property type="match status" value="1"/>
</dbReference>
<dbReference type="EMBL" id="JBBNAF010000012">
    <property type="protein sequence ID" value="KAK9092077.1"/>
    <property type="molecule type" value="Genomic_DNA"/>
</dbReference>
<keyword evidence="9" id="KW-1185">Reference proteome</keyword>
<evidence type="ECO:0000256" key="5">
    <source>
        <dbReference type="ARBA" id="ARBA00034489"/>
    </source>
</evidence>
<dbReference type="GO" id="GO:0016432">
    <property type="term" value="F:tRNA-uridine aminocarboxypropyltransferase activity"/>
    <property type="evidence" value="ECO:0007669"/>
    <property type="project" value="UniProtKB-EC"/>
</dbReference>
<proteinExistence type="inferred from homology"/>
<dbReference type="AlphaFoldDB" id="A0AAP0EI32"/>
<reference evidence="8 9" key="1">
    <citation type="submission" date="2024-01" db="EMBL/GenBank/DDBJ databases">
        <title>Genome assemblies of Stephania.</title>
        <authorList>
            <person name="Yang L."/>
        </authorList>
    </citation>
    <scope>NUCLEOTIDE SEQUENCE [LARGE SCALE GENOMIC DNA]</scope>
    <source>
        <strain evidence="8">YNDBR</strain>
        <tissue evidence="8">Leaf</tissue>
    </source>
</reference>
<dbReference type="InterPro" id="IPR005636">
    <property type="entry name" value="DTW"/>
</dbReference>
<evidence type="ECO:0000313" key="8">
    <source>
        <dbReference type="EMBL" id="KAK9092077.1"/>
    </source>
</evidence>
<comment type="similarity">
    <text evidence="5">Belongs to the TDD superfamily. DTWD2 family.</text>
</comment>
<evidence type="ECO:0000256" key="2">
    <source>
        <dbReference type="ARBA" id="ARBA00022679"/>
    </source>
</evidence>
<organism evidence="8 9">
    <name type="scientific">Stephania yunnanensis</name>
    <dbReference type="NCBI Taxonomy" id="152371"/>
    <lineage>
        <taxon>Eukaryota</taxon>
        <taxon>Viridiplantae</taxon>
        <taxon>Streptophyta</taxon>
        <taxon>Embryophyta</taxon>
        <taxon>Tracheophyta</taxon>
        <taxon>Spermatophyta</taxon>
        <taxon>Magnoliopsida</taxon>
        <taxon>Ranunculales</taxon>
        <taxon>Menispermaceae</taxon>
        <taxon>Menispermoideae</taxon>
        <taxon>Cissampelideae</taxon>
        <taxon>Stephania</taxon>
    </lineage>
</organism>
<sequence>MLIKTLTRPNFPKSLLTFITSSDQQLLQSRDQAQEMEQEIKPKRPFCCSCSKPLKLCICSRFKSHHQSINNSIAVTILQHSQEKNHPLNSTRIAALGLKNLRVFAVSDIHVDARFEIRLNKRSGEEISDAHLERIQKNGERFDLDEEECVISARMTKFGPTFTDISHLQCNQCHFKSPNFDEVLGSKVGEDAVLNGFVVKKLQVKQLGGGEISEDEEFEISVPPGSALLYPTKKAVGAAAGFDFEVKNLIVLDGTWKKAKRLYHENPWLKLLPHLKLDPDRMSLYGEVRHQPKAGCLSTIESIVFALKVFGEDGDGLDDLLEVFKSMIGDQIRCKDEKFRNMKSSNANP</sequence>
<keyword evidence="4" id="KW-0819">tRNA processing</keyword>
<comment type="caution">
    <text evidence="8">The sequence shown here is derived from an EMBL/GenBank/DDBJ whole genome shotgun (WGS) entry which is preliminary data.</text>
</comment>
<comment type="catalytic activity">
    <reaction evidence="6">
        <text>a uridine in tRNA + S-adenosyl-L-methionine = a 3-[(3S)-3-amino-3-carboxypropyl]uridine in tRNA + S-methyl-5'-thioadenosine + H(+)</text>
        <dbReference type="Rhea" id="RHEA:62432"/>
        <dbReference type="Rhea" id="RHEA-COMP:13339"/>
        <dbReference type="Rhea" id="RHEA-COMP:16092"/>
        <dbReference type="ChEBI" id="CHEBI:15378"/>
        <dbReference type="ChEBI" id="CHEBI:17509"/>
        <dbReference type="ChEBI" id="CHEBI:59789"/>
        <dbReference type="ChEBI" id="CHEBI:65315"/>
        <dbReference type="ChEBI" id="CHEBI:82930"/>
        <dbReference type="EC" id="2.5.1.25"/>
    </reaction>
</comment>
<dbReference type="EC" id="2.5.1.25" evidence="1"/>
<keyword evidence="2" id="KW-0808">Transferase</keyword>
<dbReference type="PANTHER" id="PTHR21392">
    <property type="entry name" value="TRNA-URIDINE AMINOCARBOXYPROPYLTRANSFERASE 2"/>
    <property type="match status" value="1"/>
</dbReference>
<dbReference type="GO" id="GO:0008033">
    <property type="term" value="P:tRNA processing"/>
    <property type="evidence" value="ECO:0007669"/>
    <property type="project" value="UniProtKB-KW"/>
</dbReference>
<evidence type="ECO:0000256" key="4">
    <source>
        <dbReference type="ARBA" id="ARBA00022694"/>
    </source>
</evidence>
<accession>A0AAP0EI32</accession>
<evidence type="ECO:0000313" key="9">
    <source>
        <dbReference type="Proteomes" id="UP001420932"/>
    </source>
</evidence>
<feature type="domain" description="DTW" evidence="7">
    <location>
        <begin position="43"/>
        <end position="336"/>
    </location>
</feature>
<dbReference type="Proteomes" id="UP001420932">
    <property type="component" value="Unassembled WGS sequence"/>
</dbReference>
<dbReference type="InterPro" id="IPR039262">
    <property type="entry name" value="DTWD2/TAPT"/>
</dbReference>
<evidence type="ECO:0000259" key="7">
    <source>
        <dbReference type="SMART" id="SM01144"/>
    </source>
</evidence>
<evidence type="ECO:0000256" key="3">
    <source>
        <dbReference type="ARBA" id="ARBA00022691"/>
    </source>
</evidence>
<dbReference type="SMART" id="SM01144">
    <property type="entry name" value="DTW"/>
    <property type="match status" value="1"/>
</dbReference>
<keyword evidence="3" id="KW-0949">S-adenosyl-L-methionine</keyword>
<name>A0AAP0EI32_9MAGN</name>
<protein>
    <recommendedName>
        <fullName evidence="1">tRNA-uridine aminocarboxypropyltransferase</fullName>
        <ecNumber evidence="1">2.5.1.25</ecNumber>
    </recommendedName>
</protein>